<proteinExistence type="predicted"/>
<dbReference type="Gramene" id="Os07t0176300-01">
    <property type="protein sequence ID" value="Os07t0176300-01"/>
    <property type="gene ID" value="Os07g0176300"/>
</dbReference>
<dbReference type="InParanoid" id="A0A0P0X3B9"/>
<dbReference type="Proteomes" id="UP000059680">
    <property type="component" value="Chromosome 7"/>
</dbReference>
<accession>A0A0P0X3B9</accession>
<dbReference type="PaxDb" id="39947-A0A0P0X3B9"/>
<reference evidence="1 2" key="2">
    <citation type="journal article" date="2013" name="Plant Cell Physiol.">
        <title>Rice Annotation Project Database (RAP-DB): an integrative and interactive database for rice genomics.</title>
        <authorList>
            <person name="Sakai H."/>
            <person name="Lee S.S."/>
            <person name="Tanaka T."/>
            <person name="Numa H."/>
            <person name="Kim J."/>
            <person name="Kawahara Y."/>
            <person name="Wakimoto H."/>
            <person name="Yang C.C."/>
            <person name="Iwamoto M."/>
            <person name="Abe T."/>
            <person name="Yamada Y."/>
            <person name="Muto A."/>
            <person name="Inokuchi H."/>
            <person name="Ikemura T."/>
            <person name="Matsumoto T."/>
            <person name="Sasaki T."/>
            <person name="Itoh T."/>
        </authorList>
    </citation>
    <scope>NUCLEOTIDE SEQUENCE [LARGE SCALE GENOMIC DNA]</scope>
    <source>
        <strain evidence="2">cv. Nipponbare</strain>
    </source>
</reference>
<protein>
    <submittedName>
        <fullName evidence="1">Os07g0176300 protein</fullName>
    </submittedName>
</protein>
<evidence type="ECO:0000313" key="2">
    <source>
        <dbReference type="Proteomes" id="UP000059680"/>
    </source>
</evidence>
<evidence type="ECO:0000313" key="1">
    <source>
        <dbReference type="EMBL" id="BAT00285.1"/>
    </source>
</evidence>
<name>A0A0P0X3B9_ORYSJ</name>
<dbReference type="EMBL" id="AP014963">
    <property type="protein sequence ID" value="BAT00285.1"/>
    <property type="molecule type" value="Genomic_DNA"/>
</dbReference>
<gene>
    <name evidence="1" type="ordered locus">Os07g0176300</name>
    <name evidence="1" type="ORF">OSNPB_070176300</name>
</gene>
<sequence>MKVRRTVCEGLSIIVNISESMKSRRTSCEGFKVPRAEEQFVKAPRSTSLKRRWIFFFFIVIIQELAHFDDIIKTLEIG</sequence>
<reference evidence="1 2" key="3">
    <citation type="journal article" date="2013" name="Rice">
        <title>Improvement of the Oryza sativa Nipponbare reference genome using next generation sequence and optical map data.</title>
        <authorList>
            <person name="Kawahara Y."/>
            <person name="de la Bastide M."/>
            <person name="Hamilton J.P."/>
            <person name="Kanamori H."/>
            <person name="McCombie W.R."/>
            <person name="Ouyang S."/>
            <person name="Schwartz D.C."/>
            <person name="Tanaka T."/>
            <person name="Wu J."/>
            <person name="Zhou S."/>
            <person name="Childs K.L."/>
            <person name="Davidson R.M."/>
            <person name="Lin H."/>
            <person name="Quesada-Ocampo L."/>
            <person name="Vaillancourt B."/>
            <person name="Sakai H."/>
            <person name="Lee S.S."/>
            <person name="Kim J."/>
            <person name="Numa H."/>
            <person name="Itoh T."/>
            <person name="Buell C.R."/>
            <person name="Matsumoto T."/>
        </authorList>
    </citation>
    <scope>NUCLEOTIDE SEQUENCE [LARGE SCALE GENOMIC DNA]</scope>
    <source>
        <strain evidence="2">cv. Nipponbare</strain>
    </source>
</reference>
<organism evidence="1 2">
    <name type="scientific">Oryza sativa subsp. japonica</name>
    <name type="common">Rice</name>
    <dbReference type="NCBI Taxonomy" id="39947"/>
    <lineage>
        <taxon>Eukaryota</taxon>
        <taxon>Viridiplantae</taxon>
        <taxon>Streptophyta</taxon>
        <taxon>Embryophyta</taxon>
        <taxon>Tracheophyta</taxon>
        <taxon>Spermatophyta</taxon>
        <taxon>Magnoliopsida</taxon>
        <taxon>Liliopsida</taxon>
        <taxon>Poales</taxon>
        <taxon>Poaceae</taxon>
        <taxon>BOP clade</taxon>
        <taxon>Oryzoideae</taxon>
        <taxon>Oryzeae</taxon>
        <taxon>Oryzinae</taxon>
        <taxon>Oryza</taxon>
        <taxon>Oryza sativa</taxon>
    </lineage>
</organism>
<keyword evidence="2" id="KW-1185">Reference proteome</keyword>
<reference evidence="2" key="1">
    <citation type="journal article" date="2005" name="Nature">
        <title>The map-based sequence of the rice genome.</title>
        <authorList>
            <consortium name="International rice genome sequencing project (IRGSP)"/>
            <person name="Matsumoto T."/>
            <person name="Wu J."/>
            <person name="Kanamori H."/>
            <person name="Katayose Y."/>
            <person name="Fujisawa M."/>
            <person name="Namiki N."/>
            <person name="Mizuno H."/>
            <person name="Yamamoto K."/>
            <person name="Antonio B.A."/>
            <person name="Baba T."/>
            <person name="Sakata K."/>
            <person name="Nagamura Y."/>
            <person name="Aoki H."/>
            <person name="Arikawa K."/>
            <person name="Arita K."/>
            <person name="Bito T."/>
            <person name="Chiden Y."/>
            <person name="Fujitsuka N."/>
            <person name="Fukunaka R."/>
            <person name="Hamada M."/>
            <person name="Harada C."/>
            <person name="Hayashi A."/>
            <person name="Hijishita S."/>
            <person name="Honda M."/>
            <person name="Hosokawa S."/>
            <person name="Ichikawa Y."/>
            <person name="Idonuma A."/>
            <person name="Iijima M."/>
            <person name="Ikeda M."/>
            <person name="Ikeno M."/>
            <person name="Ito K."/>
            <person name="Ito S."/>
            <person name="Ito T."/>
            <person name="Ito Y."/>
            <person name="Ito Y."/>
            <person name="Iwabuchi A."/>
            <person name="Kamiya K."/>
            <person name="Karasawa W."/>
            <person name="Kurita K."/>
            <person name="Katagiri S."/>
            <person name="Kikuta A."/>
            <person name="Kobayashi H."/>
            <person name="Kobayashi N."/>
            <person name="Machita K."/>
            <person name="Maehara T."/>
            <person name="Masukawa M."/>
            <person name="Mizubayashi T."/>
            <person name="Mukai Y."/>
            <person name="Nagasaki H."/>
            <person name="Nagata Y."/>
            <person name="Naito S."/>
            <person name="Nakashima M."/>
            <person name="Nakama Y."/>
            <person name="Nakamichi Y."/>
            <person name="Nakamura M."/>
            <person name="Meguro A."/>
            <person name="Negishi M."/>
            <person name="Ohta I."/>
            <person name="Ohta T."/>
            <person name="Okamoto M."/>
            <person name="Ono N."/>
            <person name="Saji S."/>
            <person name="Sakaguchi M."/>
            <person name="Sakai K."/>
            <person name="Shibata M."/>
            <person name="Shimokawa T."/>
            <person name="Song J."/>
            <person name="Takazaki Y."/>
            <person name="Terasawa K."/>
            <person name="Tsugane M."/>
            <person name="Tsuji K."/>
            <person name="Ueda S."/>
            <person name="Waki K."/>
            <person name="Yamagata H."/>
            <person name="Yamamoto M."/>
            <person name="Yamamoto S."/>
            <person name="Yamane H."/>
            <person name="Yoshiki S."/>
            <person name="Yoshihara R."/>
            <person name="Yukawa K."/>
            <person name="Zhong H."/>
            <person name="Yano M."/>
            <person name="Yuan Q."/>
            <person name="Ouyang S."/>
            <person name="Liu J."/>
            <person name="Jones K.M."/>
            <person name="Gansberger K."/>
            <person name="Moffat K."/>
            <person name="Hill J."/>
            <person name="Bera J."/>
            <person name="Fadrosh D."/>
            <person name="Jin S."/>
            <person name="Johri S."/>
            <person name="Kim M."/>
            <person name="Overton L."/>
            <person name="Reardon M."/>
            <person name="Tsitrin T."/>
            <person name="Vuong H."/>
            <person name="Weaver B."/>
            <person name="Ciecko A."/>
            <person name="Tallon L."/>
            <person name="Jackson J."/>
            <person name="Pai G."/>
            <person name="Aken S.V."/>
            <person name="Utterback T."/>
            <person name="Reidmuller S."/>
            <person name="Feldblyum T."/>
            <person name="Hsiao J."/>
            <person name="Zismann V."/>
            <person name="Iobst S."/>
            <person name="de Vazeille A.R."/>
            <person name="Buell C.R."/>
            <person name="Ying K."/>
            <person name="Li Y."/>
            <person name="Lu T."/>
            <person name="Huang Y."/>
            <person name="Zhao Q."/>
            <person name="Feng Q."/>
            <person name="Zhang L."/>
            <person name="Zhu J."/>
            <person name="Weng Q."/>
            <person name="Mu J."/>
            <person name="Lu Y."/>
            <person name="Fan D."/>
            <person name="Liu Y."/>
            <person name="Guan J."/>
            <person name="Zhang Y."/>
            <person name="Yu S."/>
            <person name="Liu X."/>
            <person name="Zhang Y."/>
            <person name="Hong G."/>
            <person name="Han B."/>
            <person name="Choisne N."/>
            <person name="Demange N."/>
            <person name="Orjeda G."/>
            <person name="Samain S."/>
            <person name="Cattolico L."/>
            <person name="Pelletier E."/>
            <person name="Couloux A."/>
            <person name="Segurens B."/>
            <person name="Wincker P."/>
            <person name="D'Hont A."/>
            <person name="Scarpelli C."/>
            <person name="Weissenbach J."/>
            <person name="Salanoubat M."/>
            <person name="Quetier F."/>
            <person name="Yu Y."/>
            <person name="Kim H.R."/>
            <person name="Rambo T."/>
            <person name="Currie J."/>
            <person name="Collura K."/>
            <person name="Luo M."/>
            <person name="Yang T."/>
            <person name="Ammiraju J.S.S."/>
            <person name="Engler F."/>
            <person name="Soderlund C."/>
            <person name="Wing R.A."/>
            <person name="Palmer L.E."/>
            <person name="de la Bastide M."/>
            <person name="Spiegel L."/>
            <person name="Nascimento L."/>
            <person name="Zutavern T."/>
            <person name="O'Shaughnessy A."/>
            <person name="Dike S."/>
            <person name="Dedhia N."/>
            <person name="Preston R."/>
            <person name="Balija V."/>
            <person name="McCombie W.R."/>
            <person name="Chow T."/>
            <person name="Chen H."/>
            <person name="Chung M."/>
            <person name="Chen C."/>
            <person name="Shaw J."/>
            <person name="Wu H."/>
            <person name="Hsiao K."/>
            <person name="Chao Y."/>
            <person name="Chu M."/>
            <person name="Cheng C."/>
            <person name="Hour A."/>
            <person name="Lee P."/>
            <person name="Lin S."/>
            <person name="Lin Y."/>
            <person name="Liou J."/>
            <person name="Liu S."/>
            <person name="Hsing Y."/>
            <person name="Raghuvanshi S."/>
            <person name="Mohanty A."/>
            <person name="Bharti A.K."/>
            <person name="Gaur A."/>
            <person name="Gupta V."/>
            <person name="Kumar D."/>
            <person name="Ravi V."/>
            <person name="Vij S."/>
            <person name="Kapur A."/>
            <person name="Khurana P."/>
            <person name="Khurana P."/>
            <person name="Khurana J.P."/>
            <person name="Tyagi A.K."/>
            <person name="Gaikwad K."/>
            <person name="Singh A."/>
            <person name="Dalal V."/>
            <person name="Srivastava S."/>
            <person name="Dixit A."/>
            <person name="Pal A.K."/>
            <person name="Ghazi I.A."/>
            <person name="Yadav M."/>
            <person name="Pandit A."/>
            <person name="Bhargava A."/>
            <person name="Sureshbabu K."/>
            <person name="Batra K."/>
            <person name="Sharma T.R."/>
            <person name="Mohapatra T."/>
            <person name="Singh N.K."/>
            <person name="Messing J."/>
            <person name="Nelson A.B."/>
            <person name="Fuks G."/>
            <person name="Kavchok S."/>
            <person name="Keizer G."/>
            <person name="Linton E."/>
            <person name="Llaca V."/>
            <person name="Song R."/>
            <person name="Tanyolac B."/>
            <person name="Young S."/>
            <person name="Ho-Il K."/>
            <person name="Hahn J.H."/>
            <person name="Sangsakoo G."/>
            <person name="Vanavichit A."/>
            <person name="de Mattos Luiz.A.T."/>
            <person name="Zimmer P.D."/>
            <person name="Malone G."/>
            <person name="Dellagostin O."/>
            <person name="de Oliveira A.C."/>
            <person name="Bevan M."/>
            <person name="Bancroft I."/>
            <person name="Minx P."/>
            <person name="Cordum H."/>
            <person name="Wilson R."/>
            <person name="Cheng Z."/>
            <person name="Jin W."/>
            <person name="Jiang J."/>
            <person name="Leong S.A."/>
            <person name="Iwama H."/>
            <person name="Gojobori T."/>
            <person name="Itoh T."/>
            <person name="Niimura Y."/>
            <person name="Fujii Y."/>
            <person name="Habara T."/>
            <person name="Sakai H."/>
            <person name="Sato Y."/>
            <person name="Wilson G."/>
            <person name="Kumar K."/>
            <person name="McCouch S."/>
            <person name="Juretic N."/>
            <person name="Hoen D."/>
            <person name="Wright S."/>
            <person name="Bruskiewich R."/>
            <person name="Bureau T."/>
            <person name="Miyao A."/>
            <person name="Hirochika H."/>
            <person name="Nishikawa T."/>
            <person name="Kadowaki K."/>
            <person name="Sugiura M."/>
            <person name="Burr B."/>
            <person name="Sasaki T."/>
        </authorList>
    </citation>
    <scope>NUCLEOTIDE SEQUENCE [LARGE SCALE GENOMIC DNA]</scope>
    <source>
        <strain evidence="2">cv. Nipponbare</strain>
    </source>
</reference>
<dbReference type="AlphaFoldDB" id="A0A0P0X3B9"/>